<dbReference type="PATRIC" id="fig|1278073.3.peg.3821"/>
<organism evidence="1 2">
    <name type="scientific">Myxococcus stipitatus (strain DSM 14675 / JCM 12634 / Mx s8)</name>
    <dbReference type="NCBI Taxonomy" id="1278073"/>
    <lineage>
        <taxon>Bacteria</taxon>
        <taxon>Pseudomonadati</taxon>
        <taxon>Myxococcota</taxon>
        <taxon>Myxococcia</taxon>
        <taxon>Myxococcales</taxon>
        <taxon>Cystobacterineae</taxon>
        <taxon>Myxococcaceae</taxon>
        <taxon>Myxococcus</taxon>
    </lineage>
</organism>
<dbReference type="Gene3D" id="1.25.40.10">
    <property type="entry name" value="Tetratricopeptide repeat domain"/>
    <property type="match status" value="1"/>
</dbReference>
<accession>L7UAH2</accession>
<dbReference type="Proteomes" id="UP000011131">
    <property type="component" value="Chromosome"/>
</dbReference>
<dbReference type="Pfam" id="PF13432">
    <property type="entry name" value="TPR_16"/>
    <property type="match status" value="1"/>
</dbReference>
<dbReference type="OrthoDB" id="5512280at2"/>
<dbReference type="RefSeq" id="WP_015349323.1">
    <property type="nucleotide sequence ID" value="NC_020126.1"/>
</dbReference>
<keyword evidence="2" id="KW-1185">Reference proteome</keyword>
<sequence>MGKDLYRDGMARLEAGDTQEARRLLEAALHESPGDVKVMHALSRVLDEAGERARAVELLELAHAKAPSEPGPARDLAMALLERGDDARAARVVEPVLAAHPEHPGANLVLALALAKTDPERARAHLAPVGRSADGEEREQAAALARVLSGQSLSPA</sequence>
<dbReference type="SUPFAM" id="SSF48452">
    <property type="entry name" value="TPR-like"/>
    <property type="match status" value="1"/>
</dbReference>
<evidence type="ECO:0000313" key="2">
    <source>
        <dbReference type="Proteomes" id="UP000011131"/>
    </source>
</evidence>
<dbReference type="InterPro" id="IPR011990">
    <property type="entry name" value="TPR-like_helical_dom_sf"/>
</dbReference>
<dbReference type="HOGENOM" id="CLU_1702354_0_0_7"/>
<dbReference type="Pfam" id="PF14559">
    <property type="entry name" value="TPR_19"/>
    <property type="match status" value="1"/>
</dbReference>
<dbReference type="EMBL" id="CP004025">
    <property type="protein sequence ID" value="AGC45063.1"/>
    <property type="molecule type" value="Genomic_DNA"/>
</dbReference>
<evidence type="ECO:0000313" key="1">
    <source>
        <dbReference type="EMBL" id="AGC45063.1"/>
    </source>
</evidence>
<protein>
    <submittedName>
        <fullName evidence="1">Uncharacterized protein</fullName>
    </submittedName>
</protein>
<dbReference type="AlphaFoldDB" id="L7UAH2"/>
<dbReference type="eggNOG" id="COG4783">
    <property type="taxonomic scope" value="Bacteria"/>
</dbReference>
<proteinExistence type="predicted"/>
<dbReference type="KEGG" id="msd:MYSTI_03757"/>
<gene>
    <name evidence="1" type="ordered locus">MYSTI_03757</name>
</gene>
<name>L7UAH2_MYXSD</name>
<dbReference type="STRING" id="1278073.MYSTI_03757"/>
<reference evidence="1 2" key="1">
    <citation type="journal article" date="2013" name="Genome Announc.">
        <title>Complete genome sequence of Myxococcus stipitatus strain DSM 14675, a fruiting myxobacterium.</title>
        <authorList>
            <person name="Huntley S."/>
            <person name="Kneip S."/>
            <person name="Treuner-Lange A."/>
            <person name="Sogaard-Andersen L."/>
        </authorList>
    </citation>
    <scope>NUCLEOTIDE SEQUENCE [LARGE SCALE GENOMIC DNA]</scope>
    <source>
        <strain evidence="2">DSM 14675 / JCM 12634 / Mx s8</strain>
    </source>
</reference>